<dbReference type="InterPro" id="IPR011990">
    <property type="entry name" value="TPR-like_helical_dom_sf"/>
</dbReference>
<comment type="caution">
    <text evidence="5">The sequence shown here is derived from an EMBL/GenBank/DDBJ whole genome shotgun (WGS) entry which is preliminary data.</text>
</comment>
<evidence type="ECO:0000256" key="1">
    <source>
        <dbReference type="PROSITE-ProRule" id="PRU00339"/>
    </source>
</evidence>
<name>A0A1Y2JZS7_9PROT</name>
<dbReference type="PANTHER" id="PTHR46082:SF6">
    <property type="entry name" value="AAA+ ATPASE DOMAIN-CONTAINING PROTEIN-RELATED"/>
    <property type="match status" value="1"/>
</dbReference>
<feature type="compositionally biased region" description="Low complexity" evidence="3">
    <location>
        <begin position="229"/>
        <end position="240"/>
    </location>
</feature>
<reference evidence="5 6" key="1">
    <citation type="journal article" date="2016" name="BMC Genomics">
        <title>Combined genomic and structural analyses of a cultured magnetotactic bacterium reveals its niche adaptation to a dynamic environment.</title>
        <authorList>
            <person name="Araujo A.C."/>
            <person name="Morillo V."/>
            <person name="Cypriano J."/>
            <person name="Teixeira L.C."/>
            <person name="Leao P."/>
            <person name="Lyra S."/>
            <person name="Almeida L.G."/>
            <person name="Bazylinski D.A."/>
            <person name="Vasconcellos A.T."/>
            <person name="Abreu F."/>
            <person name="Lins U."/>
        </authorList>
    </citation>
    <scope>NUCLEOTIDE SEQUENCE [LARGE SCALE GENOMIC DNA]</scope>
    <source>
        <strain evidence="5 6">IT-1</strain>
    </source>
</reference>
<keyword evidence="6" id="KW-1185">Reference proteome</keyword>
<dbReference type="EMBL" id="LVJN01000021">
    <property type="protein sequence ID" value="OSM00418.1"/>
    <property type="molecule type" value="Genomic_DNA"/>
</dbReference>
<accession>A0A1Y2JZS7</accession>
<dbReference type="STRING" id="1434232.MAIT1_00933"/>
<evidence type="ECO:0000313" key="5">
    <source>
        <dbReference type="EMBL" id="OSM00418.1"/>
    </source>
</evidence>
<organism evidence="5 6">
    <name type="scientific">Magnetofaba australis IT-1</name>
    <dbReference type="NCBI Taxonomy" id="1434232"/>
    <lineage>
        <taxon>Bacteria</taxon>
        <taxon>Pseudomonadati</taxon>
        <taxon>Pseudomonadota</taxon>
        <taxon>Magnetococcia</taxon>
        <taxon>Magnetococcales</taxon>
        <taxon>Magnetococcaceae</taxon>
        <taxon>Magnetofaba</taxon>
    </lineage>
</organism>
<dbReference type="SMART" id="SM00671">
    <property type="entry name" value="SEL1"/>
    <property type="match status" value="3"/>
</dbReference>
<gene>
    <name evidence="5" type="ORF">MAIT1_00933</name>
</gene>
<feature type="repeat" description="TPR" evidence="1">
    <location>
        <begin position="722"/>
        <end position="755"/>
    </location>
</feature>
<evidence type="ECO:0000256" key="3">
    <source>
        <dbReference type="SAM" id="MobiDB-lite"/>
    </source>
</evidence>
<evidence type="ECO:0000259" key="4">
    <source>
        <dbReference type="Pfam" id="PF12770"/>
    </source>
</evidence>
<dbReference type="PANTHER" id="PTHR46082">
    <property type="entry name" value="ATP/GTP-BINDING PROTEIN-RELATED"/>
    <property type="match status" value="1"/>
</dbReference>
<feature type="domain" description="CHAT" evidence="4">
    <location>
        <begin position="1139"/>
        <end position="1495"/>
    </location>
</feature>
<dbReference type="InterPro" id="IPR006597">
    <property type="entry name" value="Sel1-like"/>
</dbReference>
<dbReference type="Pfam" id="PF13424">
    <property type="entry name" value="TPR_12"/>
    <property type="match status" value="3"/>
</dbReference>
<feature type="region of interest" description="Disordered" evidence="3">
    <location>
        <begin position="222"/>
        <end position="250"/>
    </location>
</feature>
<evidence type="ECO:0000256" key="2">
    <source>
        <dbReference type="SAM" id="Coils"/>
    </source>
</evidence>
<sequence>MLLILRMQRDYLPISQKLFPLSSLQNADAVMKRFVSFFLLFIALCATTPVGAQTPPGKGPDPAVKAAPYLQAAKAGDAQAQFQVGEIYLTGPEPQHLVEAAQWFHKAAEQGHAAAQASLGVLYYAGVGVKEDNAEAVKWFQEAAVKHHADAQYHLGLMYEQGSGIKANLERALKWYDYAAGQGHVAAAKRKLALLNKISPDKAKEILAANQAQRDTIRAGQLDEDPFGAPAAPTATAAAPTDEDPFGAADVPATASMASNVSGQSADQARQLAQQAESQRHWEDAVAEYQRAIAITLDTADLSREQQWPLIGRDNAAIKRIQSRLPAWVDERLAKAAQLSPSAAAAPQMGAWQAALGQGQQGDLAAAKQAVTLAQKLFGADHPYTLASRKILAKQQFVQGDFAPAQSALQQIWQTGQKVLGVDHPETLDSAGMLADLYETRSQYAKALDVRQKIAEQYAAGLGREHPLTLATQRAMARLQQNLGQLEEAAITLEQTCTATARTLGAWHPDSAACLAQQGRLALQQGDYAAAGQKLEAARDKMVRIMPLDDARTVETRLDLADWQMRRGDLTIARSNLDELAKLTESETQTLGDLRAKTLGLLAQVQIKQGQLAQAEPTLKNAYDTEIARKGAQHPDAIAALSELAGLYKRMGRFAEAEITFQNALADARTVLGPKHQTTLALMNNLGLTFEEEGLFDQAEPLFLEALKGLQESLGEGHPDAIAALNSLALLYESQGVFDRAEPLYQQAIRISSERLGPDHPDTMAFLNNLGYLQLMRQDYAAAEPIFQKAFDIWRKSLGDAHPTTFKSLNNLARVERNLGKLDRAEAHFKQALAGRRQALGPQHIDTLRSMHDLAALYRDQKRYKEADKLLRETLDLDEKILGPQHPYTFETLNTLAAVQEETNALSEAFKLRKEATERRTQFLNRMMWVTGDNAREGYTRLHRPELNAWLDLLTRLPDAEQAGAALLETSLQRKGLLFKITSQIRQIAQVSNDPKLRKVTDELAAARRALASLTLAGPQEHQDPKAHLARMHQLESKIHSLEGEVGRASLRFRESATEVTLDKIAEHLPDGAALVDFLIYADQSGGRHLLAGVMTRDGDALHRSLVCYEDLDAIEKLVLDYRAAIQDDGMDEDELLELGMAVYAQIWEPLTEALGEERERVFLAPDGVLNILPFNALVTDEELYLIEAVDLHILTTSRDLLPTRIPRADGGFITLAGPNYDTDQVASVERKGVLSRRSGSRGASRGFVKTDSRAASLRAGLRAFSRGMRGLKFDPLPGAEKEGELIVESTQAAGKNNVLLLRNDAQEERVKQFKQPPQVLHIATHGFFLQADDSLKKRLLRLQRSANIDLPPPGDNPMLRAGLAFAGINANAPFLGEIDTRNDGVLTALEVLDLNLQGTQLAVLSACETGLGEVHEGEGVYGLRRAFQEAGVNMVMASLWEVSDDGTQAMMNAMYERLMEGKSAHDALREAQLALIRDPRFGYPYIWSAFMSIGH</sequence>
<feature type="coiled-coil region" evidence="2">
    <location>
        <begin position="997"/>
        <end position="1052"/>
    </location>
</feature>
<dbReference type="SMART" id="SM00028">
    <property type="entry name" value="TPR"/>
    <property type="match status" value="8"/>
</dbReference>
<dbReference type="SUPFAM" id="SSF81901">
    <property type="entry name" value="HCP-like"/>
    <property type="match status" value="1"/>
</dbReference>
<dbReference type="InterPro" id="IPR053137">
    <property type="entry name" value="NLR-like"/>
</dbReference>
<dbReference type="Pfam" id="PF08238">
    <property type="entry name" value="Sel1"/>
    <property type="match status" value="3"/>
</dbReference>
<dbReference type="Gene3D" id="1.25.40.10">
    <property type="entry name" value="Tetratricopeptide repeat domain"/>
    <property type="match status" value="4"/>
</dbReference>
<dbReference type="InterPro" id="IPR024983">
    <property type="entry name" value="CHAT_dom"/>
</dbReference>
<dbReference type="PROSITE" id="PS50005">
    <property type="entry name" value="TPR"/>
    <property type="match status" value="1"/>
</dbReference>
<protein>
    <submittedName>
        <fullName evidence="5">Putative Sel1 domain-containing protein</fullName>
    </submittedName>
</protein>
<keyword evidence="2" id="KW-0175">Coiled coil</keyword>
<feature type="coiled-coil region" evidence="2">
    <location>
        <begin position="469"/>
        <end position="496"/>
    </location>
</feature>
<proteinExistence type="predicted"/>
<dbReference type="InterPro" id="IPR019734">
    <property type="entry name" value="TPR_rpt"/>
</dbReference>
<evidence type="ECO:0000313" key="6">
    <source>
        <dbReference type="Proteomes" id="UP000194003"/>
    </source>
</evidence>
<dbReference type="Pfam" id="PF12770">
    <property type="entry name" value="CHAT"/>
    <property type="match status" value="1"/>
</dbReference>
<dbReference type="SUPFAM" id="SSF48452">
    <property type="entry name" value="TPR-like"/>
    <property type="match status" value="5"/>
</dbReference>
<dbReference type="Proteomes" id="UP000194003">
    <property type="component" value="Unassembled WGS sequence"/>
</dbReference>
<dbReference type="PRINTS" id="PR00381">
    <property type="entry name" value="KINESINLIGHT"/>
</dbReference>
<keyword evidence="1" id="KW-0802">TPR repeat</keyword>